<keyword evidence="4" id="KW-1185">Reference proteome</keyword>
<evidence type="ECO:0000256" key="1">
    <source>
        <dbReference type="SAM" id="Coils"/>
    </source>
</evidence>
<evidence type="ECO:0000313" key="4">
    <source>
        <dbReference type="Proteomes" id="UP000265703"/>
    </source>
</evidence>
<feature type="region of interest" description="Disordered" evidence="2">
    <location>
        <begin position="147"/>
        <end position="185"/>
    </location>
</feature>
<comment type="caution">
    <text evidence="3">The sequence shown here is derived from an EMBL/GenBank/DDBJ whole genome shotgun (WGS) entry which is preliminary data.</text>
</comment>
<evidence type="ECO:0000313" key="3">
    <source>
        <dbReference type="EMBL" id="RIA82516.1"/>
    </source>
</evidence>
<gene>
    <name evidence="3" type="ORF">C1645_835238</name>
</gene>
<protein>
    <submittedName>
        <fullName evidence="3">Uncharacterized protein</fullName>
    </submittedName>
</protein>
<dbReference type="Proteomes" id="UP000265703">
    <property type="component" value="Unassembled WGS sequence"/>
</dbReference>
<sequence>MEVTVSTYSDKLFNEYIHPIECKNIGNKTHTDFTNLTQHYNLWKDVKNKDGSVNNVGCFVKGVSDYTQISPAVIFLIGRIVSKFYEDILDANIRSLNEALEELTRYKITIDELKAKLAAADLEQPILTTSSRSTSTENTNGNIERHFQTHQFTPENSSQIKSKPKQKANKSASPPNTPKKVKKERQPHIITGFTVLLKLQPNVHNVMLYNILGKWDAKKITEEINKHLSSLVKATLSKQSFEEHCVFQDMEFMSHHRLAATKMVKDLKDRQHWEEKVCSPSIYWQKFPPRRKIKTLRSPPVPLSKWANTMIIAPTITFTGGINSDIEELLRKKPEDQHKSHFADLERQYKSRISTLEKAMVGKDKEIGKLSSTVSQLKNEKKDIKKLAERKYKDLEDVIFAKDLKIITFNDQIFNFSPSAGSDLTIELSKFI</sequence>
<dbReference type="EMBL" id="QKYT01000658">
    <property type="protein sequence ID" value="RIA82516.1"/>
    <property type="molecule type" value="Genomic_DNA"/>
</dbReference>
<keyword evidence="1" id="KW-0175">Coiled coil</keyword>
<evidence type="ECO:0000256" key="2">
    <source>
        <dbReference type="SAM" id="MobiDB-lite"/>
    </source>
</evidence>
<proteinExistence type="predicted"/>
<feature type="compositionally biased region" description="Polar residues" evidence="2">
    <location>
        <begin position="149"/>
        <end position="161"/>
    </location>
</feature>
<dbReference type="OrthoDB" id="2489729at2759"/>
<reference evidence="3 4" key="1">
    <citation type="submission" date="2018-06" db="EMBL/GenBank/DDBJ databases">
        <title>Comparative genomics reveals the genomic features of Rhizophagus irregularis, R. cerebriforme, R. diaphanum and Gigaspora rosea, and their symbiotic lifestyle signature.</title>
        <authorList>
            <person name="Morin E."/>
            <person name="San Clemente H."/>
            <person name="Chen E.C.H."/>
            <person name="De La Providencia I."/>
            <person name="Hainaut M."/>
            <person name="Kuo A."/>
            <person name="Kohler A."/>
            <person name="Murat C."/>
            <person name="Tang N."/>
            <person name="Roy S."/>
            <person name="Loubradou J."/>
            <person name="Henrissat B."/>
            <person name="Grigoriev I.V."/>
            <person name="Corradi N."/>
            <person name="Roux C."/>
            <person name="Martin F.M."/>
        </authorList>
    </citation>
    <scope>NUCLEOTIDE SEQUENCE [LARGE SCALE GENOMIC DNA]</scope>
    <source>
        <strain evidence="3 4">DAOM 227022</strain>
    </source>
</reference>
<feature type="coiled-coil region" evidence="1">
    <location>
        <begin position="96"/>
        <end position="123"/>
    </location>
</feature>
<organism evidence="3 4">
    <name type="scientific">Glomus cerebriforme</name>
    <dbReference type="NCBI Taxonomy" id="658196"/>
    <lineage>
        <taxon>Eukaryota</taxon>
        <taxon>Fungi</taxon>
        <taxon>Fungi incertae sedis</taxon>
        <taxon>Mucoromycota</taxon>
        <taxon>Glomeromycotina</taxon>
        <taxon>Glomeromycetes</taxon>
        <taxon>Glomerales</taxon>
        <taxon>Glomeraceae</taxon>
        <taxon>Glomus</taxon>
    </lineage>
</organism>
<name>A0A397SCT9_9GLOM</name>
<feature type="coiled-coil region" evidence="1">
    <location>
        <begin position="367"/>
        <end position="398"/>
    </location>
</feature>
<accession>A0A397SCT9</accession>
<dbReference type="AlphaFoldDB" id="A0A397SCT9"/>